<dbReference type="EMBL" id="JABRWJ010000004">
    <property type="protein sequence ID" value="NRF68150.1"/>
    <property type="molecule type" value="Genomic_DNA"/>
</dbReference>
<dbReference type="PANTHER" id="PTHR47235">
    <property type="entry name" value="BLR6548 PROTEIN"/>
    <property type="match status" value="1"/>
</dbReference>
<evidence type="ECO:0000256" key="1">
    <source>
        <dbReference type="ARBA" id="ARBA00010062"/>
    </source>
</evidence>
<dbReference type="RefSeq" id="WP_173123539.1">
    <property type="nucleotide sequence ID" value="NZ_JABRWJ010000004.1"/>
</dbReference>
<proteinExistence type="inferred from homology"/>
<evidence type="ECO:0000256" key="2">
    <source>
        <dbReference type="ARBA" id="ARBA00022729"/>
    </source>
</evidence>
<dbReference type="Gene3D" id="3.40.50.2300">
    <property type="match status" value="2"/>
</dbReference>
<feature type="signal peptide" evidence="3">
    <location>
        <begin position="1"/>
        <end position="26"/>
    </location>
</feature>
<keyword evidence="6" id="KW-1185">Reference proteome</keyword>
<name>A0ABX2EHP7_9BURK</name>
<dbReference type="InterPro" id="IPR006311">
    <property type="entry name" value="TAT_signal"/>
</dbReference>
<dbReference type="PANTHER" id="PTHR47235:SF1">
    <property type="entry name" value="BLR6548 PROTEIN"/>
    <property type="match status" value="1"/>
</dbReference>
<evidence type="ECO:0000313" key="5">
    <source>
        <dbReference type="EMBL" id="NRF68150.1"/>
    </source>
</evidence>
<dbReference type="Pfam" id="PF13458">
    <property type="entry name" value="Peripla_BP_6"/>
    <property type="match status" value="1"/>
</dbReference>
<dbReference type="SUPFAM" id="SSF53822">
    <property type="entry name" value="Periplasmic binding protein-like I"/>
    <property type="match status" value="1"/>
</dbReference>
<dbReference type="PROSITE" id="PS51318">
    <property type="entry name" value="TAT"/>
    <property type="match status" value="1"/>
</dbReference>
<gene>
    <name evidence="5" type="ORF">HLB44_14245</name>
</gene>
<accession>A0ABX2EHP7</accession>
<evidence type="ECO:0000313" key="6">
    <source>
        <dbReference type="Proteomes" id="UP000737171"/>
    </source>
</evidence>
<comment type="caution">
    <text evidence="5">The sequence shown here is derived from an EMBL/GenBank/DDBJ whole genome shotgun (WGS) entry which is preliminary data.</text>
</comment>
<evidence type="ECO:0000256" key="3">
    <source>
        <dbReference type="SAM" id="SignalP"/>
    </source>
</evidence>
<sequence length="388" mass="40184">MTMFRRSLLAGLGGVTGLAALGPLHAATLTGSGGGAVVRLGQSASLSGGQQRYGQDVRAGILAALQAANRAESQRDGPRALQFELQTLDDGGVRDRGVANVKQLIDDGAAALVGLTSGAIAEAALPLVQNAQIPLLGTASGNMGIRLASAAGISHVRAGYDTEYRRMVAYVRDFGMKRVGYVHLQDTSKANLEAMQQALQAARVQPAVTVGVDRNAKSFAPQVQQLAAAKLDGLMFTTNAGPILRMVEELSAAGFNGMCFASSFAGQELVDGIALAGRSIVMSLVVPRPNALGLAVVNQCRQDLAAFGGGAKLGITTLEGYIAGRVAVDAARAAQRGGKPTRASMRDALARLQTDLGGYRVNFGAEHGMHGSQYVDMVVINRHGHIVG</sequence>
<dbReference type="InterPro" id="IPR028082">
    <property type="entry name" value="Peripla_BP_I"/>
</dbReference>
<dbReference type="InterPro" id="IPR028081">
    <property type="entry name" value="Leu-bd"/>
</dbReference>
<feature type="chain" id="PRO_5046207405" evidence="3">
    <location>
        <begin position="27"/>
        <end position="388"/>
    </location>
</feature>
<evidence type="ECO:0000259" key="4">
    <source>
        <dbReference type="Pfam" id="PF13458"/>
    </source>
</evidence>
<reference evidence="5 6" key="1">
    <citation type="submission" date="2020-05" db="EMBL/GenBank/DDBJ databases">
        <title>Aquincola sp. isolate from soil.</title>
        <authorList>
            <person name="Han J."/>
            <person name="Kim D.-U."/>
        </authorList>
    </citation>
    <scope>NUCLEOTIDE SEQUENCE [LARGE SCALE GENOMIC DNA]</scope>
    <source>
        <strain evidence="5 6">S2</strain>
    </source>
</reference>
<dbReference type="Proteomes" id="UP000737171">
    <property type="component" value="Unassembled WGS sequence"/>
</dbReference>
<organism evidence="5 6">
    <name type="scientific">Pseudaquabacterium terrae</name>
    <dbReference type="NCBI Taxonomy" id="2732868"/>
    <lineage>
        <taxon>Bacteria</taxon>
        <taxon>Pseudomonadati</taxon>
        <taxon>Pseudomonadota</taxon>
        <taxon>Betaproteobacteria</taxon>
        <taxon>Burkholderiales</taxon>
        <taxon>Sphaerotilaceae</taxon>
        <taxon>Pseudaquabacterium</taxon>
    </lineage>
</organism>
<protein>
    <submittedName>
        <fullName evidence="5">ABC transporter substrate-binding protein</fullName>
    </submittedName>
</protein>
<feature type="domain" description="Leucine-binding protein" evidence="4">
    <location>
        <begin position="38"/>
        <end position="377"/>
    </location>
</feature>
<comment type="similarity">
    <text evidence="1">Belongs to the leucine-binding protein family.</text>
</comment>
<keyword evidence="2 3" id="KW-0732">Signal</keyword>